<dbReference type="Gene3D" id="2.60.40.790">
    <property type="match status" value="1"/>
</dbReference>
<reference evidence="2" key="2">
    <citation type="submission" date="2023-05" db="EMBL/GenBank/DDBJ databases">
        <authorList>
            <consortium name="Lawrence Berkeley National Laboratory"/>
            <person name="Steindorff A."/>
            <person name="Hensen N."/>
            <person name="Bonometti L."/>
            <person name="Westerberg I."/>
            <person name="Brannstrom I.O."/>
            <person name="Guillou S."/>
            <person name="Cros-Aarteil S."/>
            <person name="Calhoun S."/>
            <person name="Haridas S."/>
            <person name="Kuo A."/>
            <person name="Mondo S."/>
            <person name="Pangilinan J."/>
            <person name="Riley R."/>
            <person name="Labutti K."/>
            <person name="Andreopoulos B."/>
            <person name="Lipzen A."/>
            <person name="Chen C."/>
            <person name="Yanf M."/>
            <person name="Daum C."/>
            <person name="Ng V."/>
            <person name="Clum A."/>
            <person name="Ohm R."/>
            <person name="Martin F."/>
            <person name="Silar P."/>
            <person name="Natvig D."/>
            <person name="Lalanne C."/>
            <person name="Gautier V."/>
            <person name="Ament-Velasquez S.L."/>
            <person name="Kruys A."/>
            <person name="Hutchinson M.I."/>
            <person name="Powell A.J."/>
            <person name="Barry K."/>
            <person name="Miller A.N."/>
            <person name="Grigoriev I.V."/>
            <person name="Debuchy R."/>
            <person name="Gladieux P."/>
            <person name="Thoren M.H."/>
            <person name="Johannesson H."/>
        </authorList>
    </citation>
    <scope>NUCLEOTIDE SEQUENCE</scope>
    <source>
        <strain evidence="2">CBS 359.72</strain>
    </source>
</reference>
<organism evidence="2 3">
    <name type="scientific">Corynascus novoguineensis</name>
    <dbReference type="NCBI Taxonomy" id="1126955"/>
    <lineage>
        <taxon>Eukaryota</taxon>
        <taxon>Fungi</taxon>
        <taxon>Dikarya</taxon>
        <taxon>Ascomycota</taxon>
        <taxon>Pezizomycotina</taxon>
        <taxon>Sordariomycetes</taxon>
        <taxon>Sordariomycetidae</taxon>
        <taxon>Sordariales</taxon>
        <taxon>Chaetomiaceae</taxon>
        <taxon>Corynascus</taxon>
    </lineage>
</organism>
<sequence length="181" mass="19638">MSQNAALDQREEDLYDITTAAAAAEIEILDKQPPTRTPEQSQAGEVPFPPVDILAAPSEKRWTLYFSVAGAREETVSVQWDSERFAVVVRGVIDRWPSPVPGDEERGEEGEGEGLVTVVSERTKAGAFERAVRIPRSPAAANRGGATNDEAEEMEGAVVEWKMQDGVLIVMVVARRGMGGD</sequence>
<dbReference type="InterPro" id="IPR008978">
    <property type="entry name" value="HSP20-like_chaperone"/>
</dbReference>
<evidence type="ECO:0000313" key="3">
    <source>
        <dbReference type="Proteomes" id="UP001303647"/>
    </source>
</evidence>
<evidence type="ECO:0000256" key="1">
    <source>
        <dbReference type="SAM" id="MobiDB-lite"/>
    </source>
</evidence>
<proteinExistence type="predicted"/>
<feature type="region of interest" description="Disordered" evidence="1">
    <location>
        <begin position="27"/>
        <end position="50"/>
    </location>
</feature>
<evidence type="ECO:0000313" key="2">
    <source>
        <dbReference type="EMBL" id="KAK4250841.1"/>
    </source>
</evidence>
<gene>
    <name evidence="2" type="ORF">C7999DRAFT_28673</name>
</gene>
<accession>A0AAN7CZQ0</accession>
<dbReference type="Proteomes" id="UP001303647">
    <property type="component" value="Unassembled WGS sequence"/>
</dbReference>
<keyword evidence="3" id="KW-1185">Reference proteome</keyword>
<protein>
    <recommendedName>
        <fullName evidence="4">SHSP domain-containing protein</fullName>
    </recommendedName>
</protein>
<evidence type="ECO:0008006" key="4">
    <source>
        <dbReference type="Google" id="ProtNLM"/>
    </source>
</evidence>
<reference evidence="2" key="1">
    <citation type="journal article" date="2023" name="Mol. Phylogenet. Evol.">
        <title>Genome-scale phylogeny and comparative genomics of the fungal order Sordariales.</title>
        <authorList>
            <person name="Hensen N."/>
            <person name="Bonometti L."/>
            <person name="Westerberg I."/>
            <person name="Brannstrom I.O."/>
            <person name="Guillou S."/>
            <person name="Cros-Aarteil S."/>
            <person name="Calhoun S."/>
            <person name="Haridas S."/>
            <person name="Kuo A."/>
            <person name="Mondo S."/>
            <person name="Pangilinan J."/>
            <person name="Riley R."/>
            <person name="LaButti K."/>
            <person name="Andreopoulos B."/>
            <person name="Lipzen A."/>
            <person name="Chen C."/>
            <person name="Yan M."/>
            <person name="Daum C."/>
            <person name="Ng V."/>
            <person name="Clum A."/>
            <person name="Steindorff A."/>
            <person name="Ohm R.A."/>
            <person name="Martin F."/>
            <person name="Silar P."/>
            <person name="Natvig D.O."/>
            <person name="Lalanne C."/>
            <person name="Gautier V."/>
            <person name="Ament-Velasquez S.L."/>
            <person name="Kruys A."/>
            <person name="Hutchinson M.I."/>
            <person name="Powell A.J."/>
            <person name="Barry K."/>
            <person name="Miller A.N."/>
            <person name="Grigoriev I.V."/>
            <person name="Debuchy R."/>
            <person name="Gladieux P."/>
            <person name="Hiltunen Thoren M."/>
            <person name="Johannesson H."/>
        </authorList>
    </citation>
    <scope>NUCLEOTIDE SEQUENCE</scope>
    <source>
        <strain evidence="2">CBS 359.72</strain>
    </source>
</reference>
<name>A0AAN7CZQ0_9PEZI</name>
<dbReference type="EMBL" id="MU857610">
    <property type="protein sequence ID" value="KAK4250841.1"/>
    <property type="molecule type" value="Genomic_DNA"/>
</dbReference>
<comment type="caution">
    <text evidence="2">The sequence shown here is derived from an EMBL/GenBank/DDBJ whole genome shotgun (WGS) entry which is preliminary data.</text>
</comment>
<dbReference type="AlphaFoldDB" id="A0AAN7CZQ0"/>